<evidence type="ECO:0000313" key="4">
    <source>
        <dbReference type="Proteomes" id="UP001054820"/>
    </source>
</evidence>
<evidence type="ECO:0000259" key="2">
    <source>
        <dbReference type="Pfam" id="PF22818"/>
    </source>
</evidence>
<dbReference type="InterPro" id="IPR054545">
    <property type="entry name" value="ApeI-like"/>
</dbReference>
<reference evidence="3" key="1">
    <citation type="journal article" date="2022" name="Arch. Microbiol.">
        <title>Thiomicrorhabdus immobilis sp. nov., a mesophilic sulfur-oxidizing bacterium isolated from sediment of a brackish lake in northern Japan.</title>
        <authorList>
            <person name="Kojima H."/>
            <person name="Mochizuki J."/>
            <person name="Kanda M."/>
            <person name="Watanabe T."/>
            <person name="Fukui M."/>
        </authorList>
    </citation>
    <scope>NUCLEOTIDE SEQUENCE</scope>
    <source>
        <strain evidence="3">Am19</strain>
    </source>
</reference>
<protein>
    <recommendedName>
        <fullName evidence="2">ApeI dehydratase-like domain-containing protein</fullName>
    </recommendedName>
</protein>
<name>A0ABM7MCM0_9GAMM</name>
<evidence type="ECO:0000256" key="1">
    <source>
        <dbReference type="SAM" id="MobiDB-lite"/>
    </source>
</evidence>
<dbReference type="Pfam" id="PF22818">
    <property type="entry name" value="ApeI-like"/>
    <property type="match status" value="1"/>
</dbReference>
<proteinExistence type="predicted"/>
<dbReference type="Proteomes" id="UP001054820">
    <property type="component" value="Chromosome"/>
</dbReference>
<gene>
    <name evidence="3" type="ORF">THMIRHAM_08760</name>
</gene>
<feature type="domain" description="ApeI dehydratase-like" evidence="2">
    <location>
        <begin position="6"/>
        <end position="97"/>
    </location>
</feature>
<dbReference type="SUPFAM" id="SSF54637">
    <property type="entry name" value="Thioesterase/thiol ester dehydrase-isomerase"/>
    <property type="match status" value="1"/>
</dbReference>
<organism evidence="3 4">
    <name type="scientific">Thiomicrorhabdus immobilis</name>
    <dbReference type="NCBI Taxonomy" id="2791037"/>
    <lineage>
        <taxon>Bacteria</taxon>
        <taxon>Pseudomonadati</taxon>
        <taxon>Pseudomonadota</taxon>
        <taxon>Gammaproteobacteria</taxon>
        <taxon>Thiotrichales</taxon>
        <taxon>Piscirickettsiaceae</taxon>
        <taxon>Thiomicrorhabdus</taxon>
    </lineage>
</organism>
<dbReference type="RefSeq" id="WP_237263967.1">
    <property type="nucleotide sequence ID" value="NZ_AP024202.1"/>
</dbReference>
<accession>A0ABM7MCM0</accession>
<dbReference type="Gene3D" id="3.10.129.10">
    <property type="entry name" value="Hotdog Thioesterase"/>
    <property type="match status" value="1"/>
</dbReference>
<sequence length="107" mass="11890">MKKVDSFKISANHPSLPGHFPGNSIVPGVVLLEQLESMLGKHLAGWEVIELIQVKFLSPTLPEQVIEVEIDLNRLYEHKTLSFNLFDVASGQKKVTGKIKCAEHKDG</sequence>
<dbReference type="InterPro" id="IPR029069">
    <property type="entry name" value="HotDog_dom_sf"/>
</dbReference>
<keyword evidence="4" id="KW-1185">Reference proteome</keyword>
<feature type="region of interest" description="Disordered" evidence="1">
    <location>
        <begin position="1"/>
        <end position="21"/>
    </location>
</feature>
<dbReference type="EMBL" id="AP024202">
    <property type="protein sequence ID" value="BCN93091.1"/>
    <property type="molecule type" value="Genomic_DNA"/>
</dbReference>
<evidence type="ECO:0000313" key="3">
    <source>
        <dbReference type="EMBL" id="BCN93091.1"/>
    </source>
</evidence>